<dbReference type="GO" id="GO:0044458">
    <property type="term" value="P:motile cilium assembly"/>
    <property type="evidence" value="ECO:0007669"/>
    <property type="project" value="TreeGrafter"/>
</dbReference>
<evidence type="ECO:0000313" key="1">
    <source>
        <dbReference type="EMBL" id="CAH1401595.1"/>
    </source>
</evidence>
<proteinExistence type="predicted"/>
<accession>A0A9P0HFS7</accession>
<protein>
    <submittedName>
        <fullName evidence="1">Uncharacterized protein</fullName>
    </submittedName>
</protein>
<gene>
    <name evidence="1" type="ORF">NEZAVI_LOCUS10588</name>
</gene>
<organism evidence="1 2">
    <name type="scientific">Nezara viridula</name>
    <name type="common">Southern green stink bug</name>
    <name type="synonym">Cimex viridulus</name>
    <dbReference type="NCBI Taxonomy" id="85310"/>
    <lineage>
        <taxon>Eukaryota</taxon>
        <taxon>Metazoa</taxon>
        <taxon>Ecdysozoa</taxon>
        <taxon>Arthropoda</taxon>
        <taxon>Hexapoda</taxon>
        <taxon>Insecta</taxon>
        <taxon>Pterygota</taxon>
        <taxon>Neoptera</taxon>
        <taxon>Paraneoptera</taxon>
        <taxon>Hemiptera</taxon>
        <taxon>Heteroptera</taxon>
        <taxon>Panheteroptera</taxon>
        <taxon>Pentatomomorpha</taxon>
        <taxon>Pentatomoidea</taxon>
        <taxon>Pentatomidae</taxon>
        <taxon>Pentatominae</taxon>
        <taxon>Nezara</taxon>
    </lineage>
</organism>
<dbReference type="PANTHER" id="PTHR46500:SF1">
    <property type="entry name" value="CILIA- AND FLAGELLA-ASSOCIATED PROTEIN 221"/>
    <property type="match status" value="1"/>
</dbReference>
<dbReference type="InterPro" id="IPR029676">
    <property type="entry name" value="CFAP221"/>
</dbReference>
<dbReference type="EMBL" id="OV725081">
    <property type="protein sequence ID" value="CAH1401595.1"/>
    <property type="molecule type" value="Genomic_DNA"/>
</dbReference>
<dbReference type="AlphaFoldDB" id="A0A9P0HFS7"/>
<dbReference type="PANTHER" id="PTHR46500">
    <property type="entry name" value="CILIA- AND FLAGELLA-ASSOCIATED PROTEIN 221"/>
    <property type="match status" value="1"/>
</dbReference>
<dbReference type="GO" id="GO:0097729">
    <property type="term" value="C:9+2 motile cilium"/>
    <property type="evidence" value="ECO:0007669"/>
    <property type="project" value="TreeGrafter"/>
</dbReference>
<sequence length="434" mass="50602">MSVIYLGNDSQECDVFNVKPRKIYLHIESLQKETQEKSFTVTNKSSQQQKVTIDNPLTGFFKIPKFSCKELNVLPEKSLEVRVKCRGKLEARPYYDTIKVICSKGCGTYVRLSASPTIRDKMKIPFDVNFGTVPLGERMYYNFKIPVMKRSTPFLFLSSIYNPDLTITPMKGTVCKEPKTVVLSYLPRGYVTLSHPIHLYLPTVSVLPLLINVTADTKPGKVSEMILNVDETKKSKFKMKLPFVRISQNDEQMTKPSKKNDWSQHKTNLFLLKKDAIKKPEFDLLGPLGRPLNEEEEIKKMKQLNFFKDLISYRKSCLEPLGHNRTVLKYLVVDDQNDWGLHWKVYDQILLETETCEDDSKGPLFWRQRLRKSPVLEEDYSYTVELPNLWFIRRQILNKFIEAVRRIVIYNRLVDRLQSLKNVKDRILVEAQDS</sequence>
<keyword evidence="2" id="KW-1185">Reference proteome</keyword>
<reference evidence="1" key="1">
    <citation type="submission" date="2022-01" db="EMBL/GenBank/DDBJ databases">
        <authorList>
            <person name="King R."/>
        </authorList>
    </citation>
    <scope>NUCLEOTIDE SEQUENCE</scope>
</reference>
<dbReference type="GO" id="GO:0003341">
    <property type="term" value="P:cilium movement"/>
    <property type="evidence" value="ECO:0007669"/>
    <property type="project" value="InterPro"/>
</dbReference>
<evidence type="ECO:0000313" key="2">
    <source>
        <dbReference type="Proteomes" id="UP001152798"/>
    </source>
</evidence>
<name>A0A9P0HFS7_NEZVI</name>
<dbReference type="Proteomes" id="UP001152798">
    <property type="component" value="Chromosome 5"/>
</dbReference>
<dbReference type="OrthoDB" id="6617136at2759"/>